<sequence length="264" mass="28566">MTVVQGELFDIPRLLTVLADHDIDAIVHTAAMSHPTYSLSFPVATFAANSEGTVAVFEAARLHGVSRLVNFSSETVYGRNDSGVIDESQPVNPSTPYAVTKVSGEWLGRVYAQRYGIDVVSLRIAQVYGPGNRMDEIVRDVMRGVVHENAFAIPHGADHSYNLIYVRDVASAALAAVTADARSERPLAYNISSSEYWSLAGILDEVRLAYPGAAVSAGPGLEPTLDLQGQFSIELARTDLGYEPQWPLRAALADYGTWLGDHDS</sequence>
<keyword evidence="4" id="KW-1185">Reference proteome</keyword>
<dbReference type="InterPro" id="IPR001509">
    <property type="entry name" value="Epimerase_deHydtase"/>
</dbReference>
<dbReference type="PROSITE" id="PS00061">
    <property type="entry name" value="ADH_SHORT"/>
    <property type="match status" value="1"/>
</dbReference>
<dbReference type="Proteomes" id="UP001321498">
    <property type="component" value="Chromosome"/>
</dbReference>
<reference evidence="4" key="1">
    <citation type="journal article" date="2019" name="Int. J. Syst. Evol. Microbiol.">
        <title>The Global Catalogue of Microorganisms (GCM) 10K type strain sequencing project: providing services to taxonomists for standard genome sequencing and annotation.</title>
        <authorList>
            <consortium name="The Broad Institute Genomics Platform"/>
            <consortium name="The Broad Institute Genome Sequencing Center for Infectious Disease"/>
            <person name="Wu L."/>
            <person name="Ma J."/>
        </authorList>
    </citation>
    <scope>NUCLEOTIDE SEQUENCE [LARGE SCALE GENOMIC DNA]</scope>
    <source>
        <strain evidence="4">NBRC 108725</strain>
    </source>
</reference>
<dbReference type="SUPFAM" id="SSF51735">
    <property type="entry name" value="NAD(P)-binding Rossmann-fold domains"/>
    <property type="match status" value="1"/>
</dbReference>
<name>A0ABM8G7P2_9MICO</name>
<dbReference type="Gene3D" id="3.40.50.720">
    <property type="entry name" value="NAD(P)-binding Rossmann-like Domain"/>
    <property type="match status" value="1"/>
</dbReference>
<dbReference type="InterPro" id="IPR020904">
    <property type="entry name" value="Sc_DH/Rdtase_CS"/>
</dbReference>
<dbReference type="EMBL" id="AP027731">
    <property type="protein sequence ID" value="BDZ44193.1"/>
    <property type="molecule type" value="Genomic_DNA"/>
</dbReference>
<evidence type="ECO:0000313" key="4">
    <source>
        <dbReference type="Proteomes" id="UP001321498"/>
    </source>
</evidence>
<dbReference type="Pfam" id="PF01370">
    <property type="entry name" value="Epimerase"/>
    <property type="match status" value="1"/>
</dbReference>
<accession>A0ABM8G7P2</accession>
<dbReference type="InterPro" id="IPR036291">
    <property type="entry name" value="NAD(P)-bd_dom_sf"/>
</dbReference>
<gene>
    <name evidence="3" type="ORF">GCM10025866_01020</name>
</gene>
<evidence type="ECO:0000313" key="3">
    <source>
        <dbReference type="EMBL" id="BDZ44193.1"/>
    </source>
</evidence>
<organism evidence="3 4">
    <name type="scientific">Naasia aerilata</name>
    <dbReference type="NCBI Taxonomy" id="1162966"/>
    <lineage>
        <taxon>Bacteria</taxon>
        <taxon>Bacillati</taxon>
        <taxon>Actinomycetota</taxon>
        <taxon>Actinomycetes</taxon>
        <taxon>Micrococcales</taxon>
        <taxon>Microbacteriaceae</taxon>
        <taxon>Naasia</taxon>
    </lineage>
</organism>
<protein>
    <submittedName>
        <fullName evidence="3">Epimerase</fullName>
    </submittedName>
</protein>
<feature type="domain" description="NAD-dependent epimerase/dehydratase" evidence="2">
    <location>
        <begin position="3"/>
        <end position="191"/>
    </location>
</feature>
<proteinExistence type="inferred from homology"/>
<evidence type="ECO:0000259" key="2">
    <source>
        <dbReference type="Pfam" id="PF01370"/>
    </source>
</evidence>
<comment type="similarity">
    <text evidence="1">Belongs to the NAD(P)-dependent epimerase/dehydratase family.</text>
</comment>
<dbReference type="CDD" id="cd08946">
    <property type="entry name" value="SDR_e"/>
    <property type="match status" value="1"/>
</dbReference>
<dbReference type="PANTHER" id="PTHR43000">
    <property type="entry name" value="DTDP-D-GLUCOSE 4,6-DEHYDRATASE-RELATED"/>
    <property type="match status" value="1"/>
</dbReference>
<evidence type="ECO:0000256" key="1">
    <source>
        <dbReference type="ARBA" id="ARBA00007637"/>
    </source>
</evidence>